<organism evidence="1">
    <name type="scientific">Arundo donax</name>
    <name type="common">Giant reed</name>
    <name type="synonym">Donax arundinaceus</name>
    <dbReference type="NCBI Taxonomy" id="35708"/>
    <lineage>
        <taxon>Eukaryota</taxon>
        <taxon>Viridiplantae</taxon>
        <taxon>Streptophyta</taxon>
        <taxon>Embryophyta</taxon>
        <taxon>Tracheophyta</taxon>
        <taxon>Spermatophyta</taxon>
        <taxon>Magnoliopsida</taxon>
        <taxon>Liliopsida</taxon>
        <taxon>Poales</taxon>
        <taxon>Poaceae</taxon>
        <taxon>PACMAD clade</taxon>
        <taxon>Arundinoideae</taxon>
        <taxon>Arundineae</taxon>
        <taxon>Arundo</taxon>
    </lineage>
</organism>
<protein>
    <submittedName>
        <fullName evidence="1">Uncharacterized protein</fullName>
    </submittedName>
</protein>
<dbReference type="EMBL" id="GBRH01186188">
    <property type="protein sequence ID" value="JAE11708.1"/>
    <property type="molecule type" value="Transcribed_RNA"/>
</dbReference>
<reference evidence="1" key="1">
    <citation type="submission" date="2014-09" db="EMBL/GenBank/DDBJ databases">
        <authorList>
            <person name="Magalhaes I.L.F."/>
            <person name="Oliveira U."/>
            <person name="Santos F.R."/>
            <person name="Vidigal T.H.D.A."/>
            <person name="Brescovit A.D."/>
            <person name="Santos A.J."/>
        </authorList>
    </citation>
    <scope>NUCLEOTIDE SEQUENCE</scope>
    <source>
        <tissue evidence="1">Shoot tissue taken approximately 20 cm above the soil surface</tissue>
    </source>
</reference>
<evidence type="ECO:0000313" key="1">
    <source>
        <dbReference type="EMBL" id="JAE11708.1"/>
    </source>
</evidence>
<sequence length="21" mass="2312">MCVPVQNSANPNISLVIFTTY</sequence>
<name>A0A0A9FTR2_ARUDO</name>
<accession>A0A0A9FTR2</accession>
<reference evidence="1" key="2">
    <citation type="journal article" date="2015" name="Data Brief">
        <title>Shoot transcriptome of the giant reed, Arundo donax.</title>
        <authorList>
            <person name="Barrero R.A."/>
            <person name="Guerrero F.D."/>
            <person name="Moolhuijzen P."/>
            <person name="Goolsby J.A."/>
            <person name="Tidwell J."/>
            <person name="Bellgard S.E."/>
            <person name="Bellgard M.I."/>
        </authorList>
    </citation>
    <scope>NUCLEOTIDE SEQUENCE</scope>
    <source>
        <tissue evidence="1">Shoot tissue taken approximately 20 cm above the soil surface</tissue>
    </source>
</reference>
<proteinExistence type="predicted"/>
<dbReference type="AlphaFoldDB" id="A0A0A9FTR2"/>